<dbReference type="InterPro" id="IPR052607">
    <property type="entry name" value="CEP104-like"/>
</dbReference>
<evidence type="ECO:0000313" key="3">
    <source>
        <dbReference type="EMBL" id="KAJ3143164.1"/>
    </source>
</evidence>
<comment type="caution">
    <text evidence="3">The sequence shown here is derived from an EMBL/GenBank/DDBJ whole genome shotgun (WGS) entry which is preliminary data.</text>
</comment>
<dbReference type="InterPro" id="IPR011989">
    <property type="entry name" value="ARM-like"/>
</dbReference>
<feature type="region of interest" description="Disordered" evidence="1">
    <location>
        <begin position="700"/>
        <end position="729"/>
    </location>
</feature>
<dbReference type="PANTHER" id="PTHR13371:SF0">
    <property type="entry name" value="CENTROSOMAL PROTEIN OF 104 KDA"/>
    <property type="match status" value="1"/>
</dbReference>
<protein>
    <recommendedName>
        <fullName evidence="2">Centrosomal protein CEP104 N-terminal domain-containing protein</fullName>
    </recommendedName>
</protein>
<feature type="domain" description="Centrosomal protein CEP104 N-terminal" evidence="2">
    <location>
        <begin position="28"/>
        <end position="76"/>
    </location>
</feature>
<evidence type="ECO:0000313" key="4">
    <source>
        <dbReference type="Proteomes" id="UP001211907"/>
    </source>
</evidence>
<accession>A0AAD5TAV4</accession>
<evidence type="ECO:0000259" key="2">
    <source>
        <dbReference type="Pfam" id="PF21038"/>
    </source>
</evidence>
<dbReference type="Gene3D" id="1.25.10.10">
    <property type="entry name" value="Leucine-rich Repeat Variant"/>
    <property type="match status" value="1"/>
</dbReference>
<dbReference type="EMBL" id="JADGJH010000003">
    <property type="protein sequence ID" value="KAJ3143164.1"/>
    <property type="molecule type" value="Genomic_DNA"/>
</dbReference>
<name>A0AAD5TAV4_9FUNG</name>
<sequence>MAKRKVHSDSYPDDQIFPNDVLKLCCRFVSLGNNSASEYKAREQKSIHIDVTGEYLKIIFEKNYINSLNLYNQVRLQFSSSLNSLMLKLQVGLMALRLTGEFDPALLITNGANTRNESLIGVDPLVSNHAPPAAEFFAGNYVDQELQNIIEATGVTKKQAVKGKLFFLEATFKNHRGTDENFELARRLKTLDIITKKAAEEVSKLLLLKAKSIEVEDYDFAEDAKADIRQIKKALEMKMTELHLKTSSEGRIVRIESVIPLPTNFSKKIITTSDTTVDLSKSALEKFNRDSVRLEEMSKQISQFAVTNSLAQNQRPLSPIMITENSLPTIIADTLKLDSNSTSKTSAKTVLNSSAVKLPKISSINSSVFDNNEIKNSLAGLEEPEKLSDEQISQYGLLIQVYGLFSTSCVLSNRFNLREMAIEDIIKRVEAWSTKHRSKTQPKKEREVAPILSLLNVESKSKLDERGNNKVDLNNILDSKSVLIPTIEHIRIDWHTEVEAPEVDKESFISATFMAARCALEDAREKPLMSVLRLLELLRKIFGSSREVSKVLVFSHLEEIVPLLLLKSGQLSPRIKQGCLDMIVGLAKTYHIKSLKSNAPPRQILARLEALYNVTVKIGIDDMKELDHAGSGLTIKAVMAFVVPQLQNKNTAIREAAVNVVVAVCTLANNDELIFSYLTTIRPQLLQIIESKLAVSRNGLESQNSESRTNHTREINSPQGNTKTQTTPSNIQVEADLVQSLKQEIESLKTFVHEQSQTIKSGIKKSAKQKGQNKSTASSRPETRTKNSKPQTATVKLALNLRSNDRNVTEKKSLPEVKSPNTSFKTISTRLKSPNTEKLSMTIVEERLADTWNR</sequence>
<dbReference type="Pfam" id="PF21040">
    <property type="entry name" value="CEP104-like_TOG"/>
    <property type="match status" value="1"/>
</dbReference>
<dbReference type="InterPro" id="IPR048739">
    <property type="entry name" value="CEP104_N"/>
</dbReference>
<gene>
    <name evidence="3" type="ORF">HK100_006459</name>
</gene>
<dbReference type="SUPFAM" id="SSF48371">
    <property type="entry name" value="ARM repeat"/>
    <property type="match status" value="1"/>
</dbReference>
<feature type="compositionally biased region" description="Polar residues" evidence="1">
    <location>
        <begin position="715"/>
        <end position="729"/>
    </location>
</feature>
<evidence type="ECO:0000256" key="1">
    <source>
        <dbReference type="SAM" id="MobiDB-lite"/>
    </source>
</evidence>
<proteinExistence type="predicted"/>
<organism evidence="3 4">
    <name type="scientific">Physocladia obscura</name>
    <dbReference type="NCBI Taxonomy" id="109957"/>
    <lineage>
        <taxon>Eukaryota</taxon>
        <taxon>Fungi</taxon>
        <taxon>Fungi incertae sedis</taxon>
        <taxon>Chytridiomycota</taxon>
        <taxon>Chytridiomycota incertae sedis</taxon>
        <taxon>Chytridiomycetes</taxon>
        <taxon>Chytridiales</taxon>
        <taxon>Chytriomycetaceae</taxon>
        <taxon>Physocladia</taxon>
    </lineage>
</organism>
<feature type="region of interest" description="Disordered" evidence="1">
    <location>
        <begin position="756"/>
        <end position="793"/>
    </location>
</feature>
<dbReference type="InterPro" id="IPR016024">
    <property type="entry name" value="ARM-type_fold"/>
</dbReference>
<dbReference type="Pfam" id="PF21038">
    <property type="entry name" value="CEP104_N"/>
    <property type="match status" value="1"/>
</dbReference>
<feature type="compositionally biased region" description="Polar residues" evidence="1">
    <location>
        <begin position="769"/>
        <end position="780"/>
    </location>
</feature>
<dbReference type="AlphaFoldDB" id="A0AAD5TAV4"/>
<dbReference type="PANTHER" id="PTHR13371">
    <property type="entry name" value="GLYCINE-, GLUTAMATE-, THIENYLCYCLOHEXYLPIPERIDINE-BINDING PROTEIN"/>
    <property type="match status" value="1"/>
</dbReference>
<dbReference type="GO" id="GO:0005929">
    <property type="term" value="C:cilium"/>
    <property type="evidence" value="ECO:0007669"/>
    <property type="project" value="TreeGrafter"/>
</dbReference>
<keyword evidence="4" id="KW-1185">Reference proteome</keyword>
<dbReference type="Proteomes" id="UP001211907">
    <property type="component" value="Unassembled WGS sequence"/>
</dbReference>
<reference evidence="3" key="1">
    <citation type="submission" date="2020-05" db="EMBL/GenBank/DDBJ databases">
        <title>Phylogenomic resolution of chytrid fungi.</title>
        <authorList>
            <person name="Stajich J.E."/>
            <person name="Amses K."/>
            <person name="Simmons R."/>
            <person name="Seto K."/>
            <person name="Myers J."/>
            <person name="Bonds A."/>
            <person name="Quandt C.A."/>
            <person name="Barry K."/>
            <person name="Liu P."/>
            <person name="Grigoriev I."/>
            <person name="Longcore J.E."/>
            <person name="James T.Y."/>
        </authorList>
    </citation>
    <scope>NUCLEOTIDE SEQUENCE</scope>
    <source>
        <strain evidence="3">JEL0513</strain>
    </source>
</reference>